<organism evidence="4 5">
    <name type="scientific">Actinomadura meridiana</name>
    <dbReference type="NCBI Taxonomy" id="559626"/>
    <lineage>
        <taxon>Bacteria</taxon>
        <taxon>Bacillati</taxon>
        <taxon>Actinomycetota</taxon>
        <taxon>Actinomycetes</taxon>
        <taxon>Streptosporangiales</taxon>
        <taxon>Thermomonosporaceae</taxon>
        <taxon>Actinomadura</taxon>
    </lineage>
</organism>
<evidence type="ECO:0000313" key="5">
    <source>
        <dbReference type="Proteomes" id="UP001501710"/>
    </source>
</evidence>
<evidence type="ECO:0000256" key="1">
    <source>
        <dbReference type="ARBA" id="ARBA00023015"/>
    </source>
</evidence>
<reference evidence="5" key="1">
    <citation type="journal article" date="2019" name="Int. J. Syst. Evol. Microbiol.">
        <title>The Global Catalogue of Microorganisms (GCM) 10K type strain sequencing project: providing services to taxonomists for standard genome sequencing and annotation.</title>
        <authorList>
            <consortium name="The Broad Institute Genomics Platform"/>
            <consortium name="The Broad Institute Genome Sequencing Center for Infectious Disease"/>
            <person name="Wu L."/>
            <person name="Ma J."/>
        </authorList>
    </citation>
    <scope>NUCLEOTIDE SEQUENCE [LARGE SCALE GENOMIC DNA]</scope>
    <source>
        <strain evidence="5">JCM 17440</strain>
    </source>
</reference>
<dbReference type="EMBL" id="BAABAS010000020">
    <property type="protein sequence ID" value="GAA4239303.1"/>
    <property type="molecule type" value="Genomic_DNA"/>
</dbReference>
<accession>A0ABP8CHW8</accession>
<evidence type="ECO:0000256" key="2">
    <source>
        <dbReference type="ARBA" id="ARBA00023163"/>
    </source>
</evidence>
<dbReference type="SUPFAM" id="SSF46689">
    <property type="entry name" value="Homeodomain-like"/>
    <property type="match status" value="1"/>
</dbReference>
<name>A0ABP8CHW8_9ACTN</name>
<dbReference type="Proteomes" id="UP001501710">
    <property type="component" value="Unassembled WGS sequence"/>
</dbReference>
<protein>
    <recommendedName>
        <fullName evidence="3">HTH araC/xylS-type domain-containing protein</fullName>
    </recommendedName>
</protein>
<keyword evidence="5" id="KW-1185">Reference proteome</keyword>
<comment type="caution">
    <text evidence="4">The sequence shown here is derived from an EMBL/GenBank/DDBJ whole genome shotgun (WGS) entry which is preliminary data.</text>
</comment>
<evidence type="ECO:0000259" key="3">
    <source>
        <dbReference type="PROSITE" id="PS01124"/>
    </source>
</evidence>
<sequence length="54" mass="5611">MHGLADITIALRSGVCQGGHARGVGYEDAFAFSAAFKRAHGVSPSVRRRRAGAA</sequence>
<feature type="domain" description="HTH araC/xylS-type" evidence="3">
    <location>
        <begin position="21"/>
        <end position="50"/>
    </location>
</feature>
<gene>
    <name evidence="4" type="ORF">GCM10022254_58870</name>
</gene>
<keyword evidence="2" id="KW-0804">Transcription</keyword>
<dbReference type="InterPro" id="IPR009057">
    <property type="entry name" value="Homeodomain-like_sf"/>
</dbReference>
<dbReference type="PROSITE" id="PS01124">
    <property type="entry name" value="HTH_ARAC_FAMILY_2"/>
    <property type="match status" value="1"/>
</dbReference>
<dbReference type="InterPro" id="IPR018060">
    <property type="entry name" value="HTH_AraC"/>
</dbReference>
<dbReference type="Gene3D" id="1.10.10.60">
    <property type="entry name" value="Homeodomain-like"/>
    <property type="match status" value="1"/>
</dbReference>
<keyword evidence="1" id="KW-0805">Transcription regulation</keyword>
<proteinExistence type="predicted"/>
<evidence type="ECO:0000313" key="4">
    <source>
        <dbReference type="EMBL" id="GAA4239303.1"/>
    </source>
</evidence>